<sequence>MTEFDVVLDPADAELVKRVVSEGHFESVSEVVAASLQLLRTEISENGYFFISDDSED</sequence>
<dbReference type="RefSeq" id="WP_159546753.1">
    <property type="nucleotide sequence ID" value="NZ_CP047156.1"/>
</dbReference>
<evidence type="ECO:0000313" key="1">
    <source>
        <dbReference type="EMBL" id="QHC01618.1"/>
    </source>
</evidence>
<keyword evidence="2" id="KW-1185">Reference proteome</keyword>
<dbReference type="KEGG" id="eke:EK0264_15855"/>
<organism evidence="1 2">
    <name type="scientific">Epidermidibacterium keratini</name>
    <dbReference type="NCBI Taxonomy" id="1891644"/>
    <lineage>
        <taxon>Bacteria</taxon>
        <taxon>Bacillati</taxon>
        <taxon>Actinomycetota</taxon>
        <taxon>Actinomycetes</taxon>
        <taxon>Sporichthyales</taxon>
        <taxon>Sporichthyaceae</taxon>
        <taxon>Epidermidibacterium</taxon>
    </lineage>
</organism>
<accession>A0A7L4YRE3</accession>
<dbReference type="InParanoid" id="A0A7L4YRE3"/>
<gene>
    <name evidence="1" type="ORF">EK0264_15855</name>
</gene>
<protein>
    <recommendedName>
        <fullName evidence="3">Type II toxin-antitoxin system ParD family antitoxin</fullName>
    </recommendedName>
</protein>
<reference evidence="1 2" key="1">
    <citation type="journal article" date="2018" name="Int. J. Syst. Evol. Microbiol.">
        <title>Epidermidibacterium keratini gen. nov., sp. nov., a member of the family Sporichthyaceae, isolated from keratin epidermis.</title>
        <authorList>
            <person name="Lee D.G."/>
            <person name="Trujillo M.E."/>
            <person name="Kang S."/>
            <person name="Nam J.J."/>
            <person name="Kim Y.J."/>
        </authorList>
    </citation>
    <scope>NUCLEOTIDE SEQUENCE [LARGE SCALE GENOMIC DNA]</scope>
    <source>
        <strain evidence="1 2">EPI-7</strain>
    </source>
</reference>
<name>A0A7L4YRE3_9ACTN</name>
<evidence type="ECO:0008006" key="3">
    <source>
        <dbReference type="Google" id="ProtNLM"/>
    </source>
</evidence>
<dbReference type="Proteomes" id="UP000463857">
    <property type="component" value="Chromosome"/>
</dbReference>
<dbReference type="EMBL" id="CP047156">
    <property type="protein sequence ID" value="QHC01618.1"/>
    <property type="molecule type" value="Genomic_DNA"/>
</dbReference>
<evidence type="ECO:0000313" key="2">
    <source>
        <dbReference type="Proteomes" id="UP000463857"/>
    </source>
</evidence>
<proteinExistence type="predicted"/>
<dbReference type="AlphaFoldDB" id="A0A7L4YRE3"/>